<reference evidence="3 4" key="1">
    <citation type="submission" date="2023-07" db="EMBL/GenBank/DDBJ databases">
        <title>Sorghum-associated microbial communities from plants grown in Nebraska, USA.</title>
        <authorList>
            <person name="Schachtman D."/>
        </authorList>
    </citation>
    <scope>NUCLEOTIDE SEQUENCE [LARGE SCALE GENOMIC DNA]</scope>
    <source>
        <strain evidence="3 4">3262</strain>
    </source>
</reference>
<dbReference type="InterPro" id="IPR002656">
    <property type="entry name" value="Acyl_transf_3_dom"/>
</dbReference>
<keyword evidence="1" id="KW-0812">Transmembrane</keyword>
<organism evidence="3 4">
    <name type="scientific">Mucilaginibacter pocheonensis</name>
    <dbReference type="NCBI Taxonomy" id="398050"/>
    <lineage>
        <taxon>Bacteria</taxon>
        <taxon>Pseudomonadati</taxon>
        <taxon>Bacteroidota</taxon>
        <taxon>Sphingobacteriia</taxon>
        <taxon>Sphingobacteriales</taxon>
        <taxon>Sphingobacteriaceae</taxon>
        <taxon>Mucilaginibacter</taxon>
    </lineage>
</organism>
<dbReference type="EMBL" id="JAVDUU010000001">
    <property type="protein sequence ID" value="MDR6940409.1"/>
    <property type="molecule type" value="Genomic_DNA"/>
</dbReference>
<sequence length="364" mass="41479">MQRIKYIDALRGIAIMLVVLHHSHPYFAGINNFKLPAFFDFILQNGDKGVTLFFLMSAYTLCLSLDRKKETEISPVRNYFLRRVFRIVPLYYFTIILILLVRINSPSLNSITANVLFIHGLSPNWINSTVPGGWSVGIEVLFYLVFPFMFFRIQSVPKAINVTLLFMLIAKVVTSLMFKNPPIADGILWGVFTYENIVSQLPVFLTGICLYLFSKHKQSENEQPALYKSYCLVGLLVIFHLAGGNILKDHYLFAIAFGLLAYGLSGYPSPVLVNKFTVWIGKLSYSIYLTHLIISHLLVKYHLNHYSANASAEVLIRFMIILSISVCISWVTYTLIEVPFQNMGKRLIKKLEVKSKAQLTKVTL</sequence>
<feature type="transmembrane region" description="Helical" evidence="1">
    <location>
        <begin position="158"/>
        <end position="177"/>
    </location>
</feature>
<keyword evidence="1" id="KW-0472">Membrane</keyword>
<evidence type="ECO:0000313" key="3">
    <source>
        <dbReference type="EMBL" id="MDR6940409.1"/>
    </source>
</evidence>
<feature type="transmembrane region" description="Helical" evidence="1">
    <location>
        <begin position="125"/>
        <end position="146"/>
    </location>
</feature>
<keyword evidence="1" id="KW-1133">Transmembrane helix</keyword>
<feature type="transmembrane region" description="Helical" evidence="1">
    <location>
        <begin position="315"/>
        <end position="336"/>
    </location>
</feature>
<dbReference type="RefSeq" id="WP_310091028.1">
    <property type="nucleotide sequence ID" value="NZ_JAVDUU010000001.1"/>
</dbReference>
<feature type="transmembrane region" description="Helical" evidence="1">
    <location>
        <begin position="49"/>
        <end position="66"/>
    </location>
</feature>
<dbReference type="InterPro" id="IPR050879">
    <property type="entry name" value="Acyltransferase_3"/>
</dbReference>
<evidence type="ECO:0000256" key="1">
    <source>
        <dbReference type="SAM" id="Phobius"/>
    </source>
</evidence>
<comment type="caution">
    <text evidence="3">The sequence shown here is derived from an EMBL/GenBank/DDBJ whole genome shotgun (WGS) entry which is preliminary data.</text>
</comment>
<feature type="transmembrane region" description="Helical" evidence="1">
    <location>
        <begin position="12"/>
        <end position="29"/>
    </location>
</feature>
<feature type="domain" description="Acyltransferase 3" evidence="2">
    <location>
        <begin position="4"/>
        <end position="333"/>
    </location>
</feature>
<accession>A0ABU1T4X8</accession>
<protein>
    <submittedName>
        <fullName evidence="3">Peptidoglycan/LPS O-acetylase OafA/YrhL</fullName>
    </submittedName>
</protein>
<feature type="transmembrane region" description="Helical" evidence="1">
    <location>
        <begin position="87"/>
        <end position="105"/>
    </location>
</feature>
<dbReference type="PANTHER" id="PTHR23028:SF53">
    <property type="entry name" value="ACYL_TRANSF_3 DOMAIN-CONTAINING PROTEIN"/>
    <property type="match status" value="1"/>
</dbReference>
<dbReference type="Proteomes" id="UP001247620">
    <property type="component" value="Unassembled WGS sequence"/>
</dbReference>
<feature type="transmembrane region" description="Helical" evidence="1">
    <location>
        <begin position="285"/>
        <end position="303"/>
    </location>
</feature>
<feature type="transmembrane region" description="Helical" evidence="1">
    <location>
        <begin position="225"/>
        <end position="244"/>
    </location>
</feature>
<keyword evidence="4" id="KW-1185">Reference proteome</keyword>
<proteinExistence type="predicted"/>
<evidence type="ECO:0000313" key="4">
    <source>
        <dbReference type="Proteomes" id="UP001247620"/>
    </source>
</evidence>
<dbReference type="PANTHER" id="PTHR23028">
    <property type="entry name" value="ACETYLTRANSFERASE"/>
    <property type="match status" value="1"/>
</dbReference>
<name>A0ABU1T4X8_9SPHI</name>
<feature type="transmembrane region" description="Helical" evidence="1">
    <location>
        <begin position="250"/>
        <end position="273"/>
    </location>
</feature>
<gene>
    <name evidence="3" type="ORF">J2W55_000237</name>
</gene>
<evidence type="ECO:0000259" key="2">
    <source>
        <dbReference type="Pfam" id="PF01757"/>
    </source>
</evidence>
<dbReference type="Pfam" id="PF01757">
    <property type="entry name" value="Acyl_transf_3"/>
    <property type="match status" value="1"/>
</dbReference>
<feature type="transmembrane region" description="Helical" evidence="1">
    <location>
        <begin position="197"/>
        <end position="213"/>
    </location>
</feature>